<dbReference type="InterPro" id="IPR050217">
    <property type="entry name" value="Peroxiredoxin"/>
</dbReference>
<dbReference type="PIRSF" id="PIRSF000239">
    <property type="entry name" value="AHPC"/>
    <property type="match status" value="1"/>
</dbReference>
<reference evidence="12 13" key="1">
    <citation type="journal article" date="2012" name="Mol. Biol. Evol.">
        <title>Genome reduction and co-evolution between the primary and secondary bacterial symbionts of psyllids.</title>
        <authorList>
            <person name="Sloan D.B."/>
            <person name="Moran N.A."/>
        </authorList>
    </citation>
    <scope>NUCLEOTIDE SEQUENCE [LARGE SCALE GENOMIC DNA]</scope>
    <source>
        <strain evidence="12 13">HT</strain>
    </source>
</reference>
<evidence type="ECO:0000313" key="12">
    <source>
        <dbReference type="EMBL" id="AFP84159.1"/>
    </source>
</evidence>
<dbReference type="GO" id="GO:0008379">
    <property type="term" value="F:thioredoxin peroxidase activity"/>
    <property type="evidence" value="ECO:0007669"/>
    <property type="project" value="TreeGrafter"/>
</dbReference>
<dbReference type="InterPro" id="IPR000866">
    <property type="entry name" value="AhpC/TSA"/>
</dbReference>
<evidence type="ECO:0000256" key="4">
    <source>
        <dbReference type="ARBA" id="ARBA00022559"/>
    </source>
</evidence>
<protein>
    <recommendedName>
        <fullName evidence="3">Alkyl hydroperoxide reductase C</fullName>
        <ecNumber evidence="2">1.11.1.26</ecNumber>
    </recommendedName>
    <alternativeName>
        <fullName evidence="8">Peroxiredoxin</fullName>
    </alternativeName>
</protein>
<evidence type="ECO:0000313" key="13">
    <source>
        <dbReference type="Proteomes" id="UP000003933"/>
    </source>
</evidence>
<dbReference type="KEGG" id="crt:A355_0136"/>
<dbReference type="GO" id="GO:0033554">
    <property type="term" value="P:cellular response to stress"/>
    <property type="evidence" value="ECO:0007669"/>
    <property type="project" value="TreeGrafter"/>
</dbReference>
<dbReference type="STRING" id="1202539.A355_0136"/>
<dbReference type="Proteomes" id="UP000003933">
    <property type="component" value="Chromosome"/>
</dbReference>
<keyword evidence="4" id="KW-0575">Peroxidase</keyword>
<sequence>MLNTRIKPFKNISYYKNKFFELKEKDFLNNWSVLFFFPYSFSFICPKELKEISSNINEFKKNNINIYAISTDSCYTHKKWIEDELKFINFPFISDFNHKISNNFNILNKKDGNCFRSTIIIDPNLIIKSIEIIDNNIGRSITEIIKKVKMLNFVHLNENKLCPYEWNLNSIPIEIN</sequence>
<evidence type="ECO:0000256" key="6">
    <source>
        <dbReference type="ARBA" id="ARBA00023002"/>
    </source>
</evidence>
<dbReference type="PROSITE" id="PS51352">
    <property type="entry name" value="THIOREDOXIN_2"/>
    <property type="match status" value="1"/>
</dbReference>
<evidence type="ECO:0000256" key="7">
    <source>
        <dbReference type="ARBA" id="ARBA00023284"/>
    </source>
</evidence>
<dbReference type="PANTHER" id="PTHR10681:SF121">
    <property type="entry name" value="ALKYL HYDROPEROXIDE REDUCTASE C"/>
    <property type="match status" value="1"/>
</dbReference>
<evidence type="ECO:0000256" key="2">
    <source>
        <dbReference type="ARBA" id="ARBA00013021"/>
    </source>
</evidence>
<comment type="catalytic activity">
    <reaction evidence="9">
        <text>a hydroperoxide + NADH + H(+) = an alcohol + NAD(+) + H2O</text>
        <dbReference type="Rhea" id="RHEA:62628"/>
        <dbReference type="ChEBI" id="CHEBI:15377"/>
        <dbReference type="ChEBI" id="CHEBI:15378"/>
        <dbReference type="ChEBI" id="CHEBI:30879"/>
        <dbReference type="ChEBI" id="CHEBI:35924"/>
        <dbReference type="ChEBI" id="CHEBI:57540"/>
        <dbReference type="ChEBI" id="CHEBI:57945"/>
        <dbReference type="EC" id="1.11.1.26"/>
    </reaction>
</comment>
<feature type="active site" description="Cysteine sulfenic acid (-SOH) intermediate; for peroxidase activity" evidence="10">
    <location>
        <position position="45"/>
    </location>
</feature>
<keyword evidence="6" id="KW-0560">Oxidoreductase</keyword>
<evidence type="ECO:0000256" key="9">
    <source>
        <dbReference type="ARBA" id="ARBA00047572"/>
    </source>
</evidence>
<evidence type="ECO:0000259" key="11">
    <source>
        <dbReference type="PROSITE" id="PS51352"/>
    </source>
</evidence>
<proteinExistence type="predicted"/>
<dbReference type="GO" id="GO:0045454">
    <property type="term" value="P:cell redox homeostasis"/>
    <property type="evidence" value="ECO:0007669"/>
    <property type="project" value="TreeGrafter"/>
</dbReference>
<keyword evidence="7" id="KW-0676">Redox-active center</keyword>
<dbReference type="GO" id="GO:0102039">
    <property type="term" value="F:NADH-dependent peroxiredoxin activity"/>
    <property type="evidence" value="ECO:0007669"/>
    <property type="project" value="UniProtKB-EC"/>
</dbReference>
<dbReference type="PATRIC" id="fig|1202539.3.peg.110"/>
<dbReference type="EMBL" id="CP003544">
    <property type="protein sequence ID" value="AFP84159.1"/>
    <property type="molecule type" value="Genomic_DNA"/>
</dbReference>
<dbReference type="RefSeq" id="WP_014887459.1">
    <property type="nucleotide sequence ID" value="NC_018417.1"/>
</dbReference>
<dbReference type="Gene3D" id="3.40.30.10">
    <property type="entry name" value="Glutaredoxin"/>
    <property type="match status" value="1"/>
</dbReference>
<dbReference type="InterPro" id="IPR036249">
    <property type="entry name" value="Thioredoxin-like_sf"/>
</dbReference>
<dbReference type="CDD" id="cd03015">
    <property type="entry name" value="PRX_Typ2cys"/>
    <property type="match status" value="1"/>
</dbReference>
<dbReference type="GO" id="GO:0006979">
    <property type="term" value="P:response to oxidative stress"/>
    <property type="evidence" value="ECO:0007669"/>
    <property type="project" value="TreeGrafter"/>
</dbReference>
<organism evidence="12 13">
    <name type="scientific">Candidatus Carsonella ruddii HT isolate Thao2000</name>
    <dbReference type="NCBI Taxonomy" id="1202539"/>
    <lineage>
        <taxon>Bacteria</taxon>
        <taxon>Pseudomonadati</taxon>
        <taxon>Pseudomonadota</taxon>
        <taxon>Gammaproteobacteria</taxon>
        <taxon>Oceanospirillales</taxon>
        <taxon>Halomonadaceae</taxon>
        <taxon>Zymobacter group</taxon>
        <taxon>Candidatus Carsonella</taxon>
    </lineage>
</organism>
<dbReference type="GO" id="GO:0042744">
    <property type="term" value="P:hydrogen peroxide catabolic process"/>
    <property type="evidence" value="ECO:0007669"/>
    <property type="project" value="TreeGrafter"/>
</dbReference>
<evidence type="ECO:0000256" key="10">
    <source>
        <dbReference type="PIRSR" id="PIRSR000239-1"/>
    </source>
</evidence>
<dbReference type="InterPro" id="IPR024706">
    <property type="entry name" value="Peroxiredoxin_AhpC-typ"/>
</dbReference>
<name>J3Z1L6_CARRU</name>
<evidence type="ECO:0000256" key="8">
    <source>
        <dbReference type="ARBA" id="ARBA00032077"/>
    </source>
</evidence>
<evidence type="ECO:0000256" key="5">
    <source>
        <dbReference type="ARBA" id="ARBA00022862"/>
    </source>
</evidence>
<dbReference type="Pfam" id="PF00578">
    <property type="entry name" value="AhpC-TSA"/>
    <property type="match status" value="1"/>
</dbReference>
<comment type="subunit">
    <text evidence="1">Homodimer; disulfide-linked, upon oxidation. 5 homodimers assemble to form a ring-like decamer.</text>
</comment>
<dbReference type="InterPro" id="IPR013766">
    <property type="entry name" value="Thioredoxin_domain"/>
</dbReference>
<evidence type="ECO:0000256" key="1">
    <source>
        <dbReference type="ARBA" id="ARBA00011654"/>
    </source>
</evidence>
<dbReference type="EC" id="1.11.1.26" evidence="2"/>
<accession>J3Z1L6</accession>
<gene>
    <name evidence="12" type="primary">ahpC</name>
    <name evidence="12" type="ORF">A355_0136</name>
</gene>
<evidence type="ECO:0000256" key="3">
    <source>
        <dbReference type="ARBA" id="ARBA00017462"/>
    </source>
</evidence>
<keyword evidence="5" id="KW-0049">Antioxidant</keyword>
<dbReference type="PANTHER" id="PTHR10681">
    <property type="entry name" value="THIOREDOXIN PEROXIDASE"/>
    <property type="match status" value="1"/>
</dbReference>
<dbReference type="HOGENOM" id="CLU_042529_21_3_6"/>
<feature type="domain" description="Thioredoxin" evidence="11">
    <location>
        <begin position="1"/>
        <end position="153"/>
    </location>
</feature>
<dbReference type="GO" id="GO:0005829">
    <property type="term" value="C:cytosol"/>
    <property type="evidence" value="ECO:0007669"/>
    <property type="project" value="TreeGrafter"/>
</dbReference>
<dbReference type="SUPFAM" id="SSF52833">
    <property type="entry name" value="Thioredoxin-like"/>
    <property type="match status" value="1"/>
</dbReference>
<dbReference type="AlphaFoldDB" id="J3Z1L6"/>